<dbReference type="InterPro" id="IPR021151">
    <property type="entry name" value="GINS_A"/>
</dbReference>
<evidence type="ECO:0000256" key="3">
    <source>
        <dbReference type="ARBA" id="ARBA00022705"/>
    </source>
</evidence>
<proteinExistence type="inferred from homology"/>
<comment type="function">
    <text evidence="5">Required for correct functioning of the GINS complex, a complex that plays an essential role in the initiation of DNA replication, and progression of DNA replication forks. GINS complex seems to bind preferentially to single-stranded DNA.</text>
</comment>
<keyword evidence="6" id="KW-1133">Transmembrane helix</keyword>
<dbReference type="PANTHER" id="PTHR12914:SF2">
    <property type="entry name" value="DNA REPLICATION COMPLEX GINS PROTEIN PSF1"/>
    <property type="match status" value="1"/>
</dbReference>
<organism evidence="8 9">
    <name type="scientific">Diploscapter pachys</name>
    <dbReference type="NCBI Taxonomy" id="2018661"/>
    <lineage>
        <taxon>Eukaryota</taxon>
        <taxon>Metazoa</taxon>
        <taxon>Ecdysozoa</taxon>
        <taxon>Nematoda</taxon>
        <taxon>Chromadorea</taxon>
        <taxon>Rhabditida</taxon>
        <taxon>Rhabditina</taxon>
        <taxon>Rhabditomorpha</taxon>
        <taxon>Rhabditoidea</taxon>
        <taxon>Rhabditidae</taxon>
        <taxon>Diploscapter</taxon>
    </lineage>
</organism>
<gene>
    <name evidence="8" type="ORF">WR25_24762</name>
</gene>
<dbReference type="AlphaFoldDB" id="A0A2A2KWZ7"/>
<dbReference type="OrthoDB" id="10252587at2759"/>
<comment type="subunit">
    <text evidence="5">Component of the GINS complex.</text>
</comment>
<comment type="similarity">
    <text evidence="2 5">Belongs to the GINS1/PSF1 family.</text>
</comment>
<reference evidence="8 9" key="1">
    <citation type="journal article" date="2017" name="Curr. Biol.">
        <title>Genome architecture and evolution of a unichromosomal asexual nematode.</title>
        <authorList>
            <person name="Fradin H."/>
            <person name="Zegar C."/>
            <person name="Gutwein M."/>
            <person name="Lucas J."/>
            <person name="Kovtun M."/>
            <person name="Corcoran D."/>
            <person name="Baugh L.R."/>
            <person name="Kiontke K."/>
            <person name="Gunsalus K."/>
            <person name="Fitch D.H."/>
            <person name="Piano F."/>
        </authorList>
    </citation>
    <scope>NUCLEOTIDE SEQUENCE [LARGE SCALE GENOMIC DNA]</scope>
    <source>
        <strain evidence="8">PF1309</strain>
    </source>
</reference>
<dbReference type="STRING" id="2018661.A0A2A2KWZ7"/>
<evidence type="ECO:0000313" key="9">
    <source>
        <dbReference type="Proteomes" id="UP000218231"/>
    </source>
</evidence>
<dbReference type="GO" id="GO:0000811">
    <property type="term" value="C:GINS complex"/>
    <property type="evidence" value="ECO:0007669"/>
    <property type="project" value="UniProtKB-UniRule"/>
</dbReference>
<name>A0A2A2KWZ7_9BILA</name>
<evidence type="ECO:0000256" key="6">
    <source>
        <dbReference type="SAM" id="Phobius"/>
    </source>
</evidence>
<accession>A0A2A2KWZ7</accession>
<dbReference type="SUPFAM" id="SSF158573">
    <property type="entry name" value="GINS helical bundle-like"/>
    <property type="match status" value="1"/>
</dbReference>
<dbReference type="InterPro" id="IPR036224">
    <property type="entry name" value="GINS_bundle-like_dom_sf"/>
</dbReference>
<dbReference type="Pfam" id="PF05916">
    <property type="entry name" value="Sld5"/>
    <property type="match status" value="1"/>
</dbReference>
<evidence type="ECO:0000256" key="2">
    <source>
        <dbReference type="ARBA" id="ARBA00006677"/>
    </source>
</evidence>
<keyword evidence="6" id="KW-0472">Membrane</keyword>
<keyword evidence="9" id="KW-1185">Reference proteome</keyword>
<dbReference type="GO" id="GO:1902983">
    <property type="term" value="P:DNA strand elongation involved in mitotic DNA replication"/>
    <property type="evidence" value="ECO:0007669"/>
    <property type="project" value="TreeGrafter"/>
</dbReference>
<feature type="transmembrane region" description="Helical" evidence="6">
    <location>
        <begin position="6"/>
        <end position="24"/>
    </location>
</feature>
<keyword evidence="3 5" id="KW-0235">DNA replication</keyword>
<keyword evidence="6" id="KW-0812">Transmembrane</keyword>
<evidence type="ECO:0000256" key="5">
    <source>
        <dbReference type="RuleBase" id="RU368085"/>
    </source>
</evidence>
<comment type="subcellular location">
    <subcellularLocation>
        <location evidence="1 5">Nucleus</location>
    </subcellularLocation>
</comment>
<dbReference type="CDD" id="cd11710">
    <property type="entry name" value="GINS_A_psf1"/>
    <property type="match status" value="1"/>
</dbReference>
<sequence length="239" mass="27430">MSFKCASVISVFRSMFSPFFLIYYQLIDFFQKMDAHEGVADAAIRLVQELKHNPNIIPPYDATLMRQCIDTLNRLYDQNARSLMDPTGDPTISPEQITTQREQRTAAIIYIWRCTTAYIHERACRIRSLRWRFGGILPISIRNNLSEAEIEFFNSYSSALADFQSSLGESGVNLMANTEPPKHLFVQVRVKEDYGEFETNDGNVVILNKNSLVSFQSSFQNLAFSLKRCDLHLLSEGKY</sequence>
<evidence type="ECO:0000259" key="7">
    <source>
        <dbReference type="Pfam" id="PF05916"/>
    </source>
</evidence>
<comment type="caution">
    <text evidence="8">The sequence shown here is derived from an EMBL/GenBank/DDBJ whole genome shotgun (WGS) entry which is preliminary data.</text>
</comment>
<dbReference type="Gene3D" id="1.20.58.1030">
    <property type="match status" value="1"/>
</dbReference>
<dbReference type="InterPro" id="IPR005339">
    <property type="entry name" value="GINS_Psf1"/>
</dbReference>
<evidence type="ECO:0000313" key="8">
    <source>
        <dbReference type="EMBL" id="PAV78323.1"/>
    </source>
</evidence>
<keyword evidence="4 5" id="KW-0539">Nucleus</keyword>
<feature type="domain" description="GINS subunit" evidence="7">
    <location>
        <begin position="112"/>
        <end position="167"/>
    </location>
</feature>
<dbReference type="PANTHER" id="PTHR12914">
    <property type="entry name" value="PARTNER OF SLD5"/>
    <property type="match status" value="1"/>
</dbReference>
<evidence type="ECO:0000256" key="4">
    <source>
        <dbReference type="ARBA" id="ARBA00023242"/>
    </source>
</evidence>
<dbReference type="Proteomes" id="UP000218231">
    <property type="component" value="Unassembled WGS sequence"/>
</dbReference>
<protein>
    <recommendedName>
        <fullName evidence="5">DNA replication complex GINS protein PSF1</fullName>
    </recommendedName>
</protein>
<dbReference type="EMBL" id="LIAE01007576">
    <property type="protein sequence ID" value="PAV78323.1"/>
    <property type="molecule type" value="Genomic_DNA"/>
</dbReference>
<evidence type="ECO:0000256" key="1">
    <source>
        <dbReference type="ARBA" id="ARBA00004123"/>
    </source>
</evidence>